<dbReference type="EMBL" id="CAJPIZ010006031">
    <property type="protein sequence ID" value="CAG2109156.1"/>
    <property type="molecule type" value="Genomic_DNA"/>
</dbReference>
<dbReference type="Proteomes" id="UP000759131">
    <property type="component" value="Unassembled WGS sequence"/>
</dbReference>
<reference evidence="2" key="1">
    <citation type="submission" date="2020-11" db="EMBL/GenBank/DDBJ databases">
        <authorList>
            <person name="Tran Van P."/>
        </authorList>
    </citation>
    <scope>NUCLEOTIDE SEQUENCE</scope>
</reference>
<keyword evidence="1" id="KW-0175">Coiled coil</keyword>
<dbReference type="AlphaFoldDB" id="A0A7R9Q1J1"/>
<gene>
    <name evidence="2" type="ORF">OSB1V03_LOCUS9147</name>
</gene>
<accession>A0A7R9Q1J1</accession>
<dbReference type="EMBL" id="OC860606">
    <property type="protein sequence ID" value="CAD7628726.1"/>
    <property type="molecule type" value="Genomic_DNA"/>
</dbReference>
<sequence length="241" mass="26849">MSALKASNESELRSDLTINNKLIVSFDSEMSALKASNESEVKALKAQLKTSDDSIQTMDTEIKDLRQQLMTSKNSALTQEIKDLKAKNETEVQALKVQLKKTLDLMETQINGLKQINQNTDIDLKKQSCENSLLRVQLSSMKASKQIIESGVKLLAQEIDAQNISSLSVEQDLSSGSAIGSGNQLTTNSDKTRDEINIQDMFQKLENQNKMTNNLLKDLISKKEKTGLEFINELFSNNDSD</sequence>
<evidence type="ECO:0000256" key="1">
    <source>
        <dbReference type="SAM" id="Coils"/>
    </source>
</evidence>
<organism evidence="2">
    <name type="scientific">Medioppia subpectinata</name>
    <dbReference type="NCBI Taxonomy" id="1979941"/>
    <lineage>
        <taxon>Eukaryota</taxon>
        <taxon>Metazoa</taxon>
        <taxon>Ecdysozoa</taxon>
        <taxon>Arthropoda</taxon>
        <taxon>Chelicerata</taxon>
        <taxon>Arachnida</taxon>
        <taxon>Acari</taxon>
        <taxon>Acariformes</taxon>
        <taxon>Sarcoptiformes</taxon>
        <taxon>Oribatida</taxon>
        <taxon>Brachypylina</taxon>
        <taxon>Oppioidea</taxon>
        <taxon>Oppiidae</taxon>
        <taxon>Medioppia</taxon>
    </lineage>
</organism>
<feature type="coiled-coil region" evidence="1">
    <location>
        <begin position="55"/>
        <end position="116"/>
    </location>
</feature>
<name>A0A7R9Q1J1_9ACAR</name>
<protein>
    <submittedName>
        <fullName evidence="2">Uncharacterized protein</fullName>
    </submittedName>
</protein>
<proteinExistence type="predicted"/>
<evidence type="ECO:0000313" key="2">
    <source>
        <dbReference type="EMBL" id="CAD7628726.1"/>
    </source>
</evidence>
<keyword evidence="3" id="KW-1185">Reference proteome</keyword>
<evidence type="ECO:0000313" key="3">
    <source>
        <dbReference type="Proteomes" id="UP000759131"/>
    </source>
</evidence>